<protein>
    <submittedName>
        <fullName evidence="1">Uncharacterized protein</fullName>
    </submittedName>
</protein>
<evidence type="ECO:0000313" key="1">
    <source>
        <dbReference type="EMBL" id="KRR27092.1"/>
    </source>
</evidence>
<dbReference type="Proteomes" id="UP000051660">
    <property type="component" value="Unassembled WGS sequence"/>
</dbReference>
<dbReference type="AlphaFoldDB" id="A0A0R3N3T5"/>
<evidence type="ECO:0000313" key="2">
    <source>
        <dbReference type="Proteomes" id="UP000051660"/>
    </source>
</evidence>
<sequence>MAFLFQDQNQGIRNDVGPRANVRGRRKPFSFIRTVTVGFGFTPNLLTLLPGREEGARGLGLRHPYRRWGFSPRPENIGRPEWTTYLENMTKAGATASAFDIGNRHVPMPPGQGA</sequence>
<accession>A0A0R3N3T5</accession>
<comment type="caution">
    <text evidence="1">The sequence shown here is derived from an EMBL/GenBank/DDBJ whole genome shotgun (WGS) entry which is preliminary data.</text>
</comment>
<dbReference type="EMBL" id="LLYB01000037">
    <property type="protein sequence ID" value="KRR27092.1"/>
    <property type="molecule type" value="Genomic_DNA"/>
</dbReference>
<reference evidence="1 2" key="1">
    <citation type="submission" date="2014-03" db="EMBL/GenBank/DDBJ databases">
        <title>Bradyrhizobium valentinum sp. nov., isolated from effective nodules of Lupinus mariae-josephae, a lupine endemic of basic-lime soils in Eastern Spain.</title>
        <authorList>
            <person name="Duran D."/>
            <person name="Rey L."/>
            <person name="Navarro A."/>
            <person name="Busquets A."/>
            <person name="Imperial J."/>
            <person name="Ruiz-Argueso T."/>
        </authorList>
    </citation>
    <scope>NUCLEOTIDE SEQUENCE [LARGE SCALE GENOMIC DNA]</scope>
    <source>
        <strain evidence="1 2">CCBAU 23086</strain>
    </source>
</reference>
<proteinExistence type="predicted"/>
<organism evidence="1 2">
    <name type="scientific">Bradyrhizobium lablabi</name>
    <dbReference type="NCBI Taxonomy" id="722472"/>
    <lineage>
        <taxon>Bacteria</taxon>
        <taxon>Pseudomonadati</taxon>
        <taxon>Pseudomonadota</taxon>
        <taxon>Alphaproteobacteria</taxon>
        <taxon>Hyphomicrobiales</taxon>
        <taxon>Nitrobacteraceae</taxon>
        <taxon>Bradyrhizobium</taxon>
    </lineage>
</organism>
<gene>
    <name evidence="1" type="ORF">CQ14_34030</name>
</gene>
<name>A0A0R3N3T5_9BRAD</name>